<keyword evidence="6 15" id="KW-0436">Ligase</keyword>
<dbReference type="FunFam" id="1.10.730.10:FF:000024">
    <property type="entry name" value="Methionine--tRNA ligase cytoplasmic"/>
    <property type="match status" value="1"/>
</dbReference>
<keyword evidence="8 15" id="KW-0067">ATP-binding</keyword>
<comment type="subcellular location">
    <subcellularLocation>
        <location evidence="1">Cytoplasm</location>
    </subcellularLocation>
</comment>
<proteinExistence type="inferred from homology"/>
<evidence type="ECO:0000313" key="19">
    <source>
        <dbReference type="Proteomes" id="UP001058974"/>
    </source>
</evidence>
<organism evidence="18 19">
    <name type="scientific">Pisum sativum</name>
    <name type="common">Garden pea</name>
    <name type="synonym">Lathyrus oleraceus</name>
    <dbReference type="NCBI Taxonomy" id="3888"/>
    <lineage>
        <taxon>Eukaryota</taxon>
        <taxon>Viridiplantae</taxon>
        <taxon>Streptophyta</taxon>
        <taxon>Embryophyta</taxon>
        <taxon>Tracheophyta</taxon>
        <taxon>Spermatophyta</taxon>
        <taxon>Magnoliopsida</taxon>
        <taxon>eudicotyledons</taxon>
        <taxon>Gunneridae</taxon>
        <taxon>Pentapetalae</taxon>
        <taxon>rosids</taxon>
        <taxon>fabids</taxon>
        <taxon>Fabales</taxon>
        <taxon>Fabaceae</taxon>
        <taxon>Papilionoideae</taxon>
        <taxon>50 kb inversion clade</taxon>
        <taxon>NPAAA clade</taxon>
        <taxon>Hologalegina</taxon>
        <taxon>IRL clade</taxon>
        <taxon>Fabeae</taxon>
        <taxon>Lathyrus</taxon>
    </lineage>
</organism>
<keyword evidence="5 14" id="KW-0820">tRNA-binding</keyword>
<keyword evidence="7 15" id="KW-0547">Nucleotide-binding</keyword>
<dbReference type="PROSITE" id="PS00178">
    <property type="entry name" value="AA_TRNA_LIGASE_I"/>
    <property type="match status" value="1"/>
</dbReference>
<evidence type="ECO:0000256" key="9">
    <source>
        <dbReference type="ARBA" id="ARBA00022884"/>
    </source>
</evidence>
<evidence type="ECO:0000256" key="12">
    <source>
        <dbReference type="ARBA" id="ARBA00030904"/>
    </source>
</evidence>
<evidence type="ECO:0000256" key="7">
    <source>
        <dbReference type="ARBA" id="ARBA00022741"/>
    </source>
</evidence>
<dbReference type="GO" id="GO:0048608">
    <property type="term" value="P:reproductive structure development"/>
    <property type="evidence" value="ECO:0007669"/>
    <property type="project" value="UniProtKB-ARBA"/>
</dbReference>
<dbReference type="Gene3D" id="2.40.50.140">
    <property type="entry name" value="Nucleic acid-binding proteins"/>
    <property type="match status" value="1"/>
</dbReference>
<dbReference type="GO" id="GO:0005524">
    <property type="term" value="F:ATP binding"/>
    <property type="evidence" value="ECO:0007669"/>
    <property type="project" value="UniProtKB-KW"/>
</dbReference>
<dbReference type="PRINTS" id="PR01041">
    <property type="entry name" value="TRNASYNTHMET"/>
</dbReference>
<dbReference type="GO" id="GO:0005829">
    <property type="term" value="C:cytosol"/>
    <property type="evidence" value="ECO:0007669"/>
    <property type="project" value="TreeGrafter"/>
</dbReference>
<reference evidence="18 19" key="1">
    <citation type="journal article" date="2022" name="Nat. Genet.">
        <title>Improved pea reference genome and pan-genome highlight genomic features and evolutionary characteristics.</title>
        <authorList>
            <person name="Yang T."/>
            <person name="Liu R."/>
            <person name="Luo Y."/>
            <person name="Hu S."/>
            <person name="Wang D."/>
            <person name="Wang C."/>
            <person name="Pandey M.K."/>
            <person name="Ge S."/>
            <person name="Xu Q."/>
            <person name="Li N."/>
            <person name="Li G."/>
            <person name="Huang Y."/>
            <person name="Saxena R.K."/>
            <person name="Ji Y."/>
            <person name="Li M."/>
            <person name="Yan X."/>
            <person name="He Y."/>
            <person name="Liu Y."/>
            <person name="Wang X."/>
            <person name="Xiang C."/>
            <person name="Varshney R.K."/>
            <person name="Ding H."/>
            <person name="Gao S."/>
            <person name="Zong X."/>
        </authorList>
    </citation>
    <scope>NUCLEOTIDE SEQUENCE [LARGE SCALE GENOMIC DNA]</scope>
    <source>
        <strain evidence="18 19">cv. Zhongwan 6</strain>
    </source>
</reference>
<dbReference type="InterPro" id="IPR002547">
    <property type="entry name" value="tRNA-bd_dom"/>
</dbReference>
<dbReference type="CDD" id="cd02799">
    <property type="entry name" value="tRNA_bind_EMAP-II_like"/>
    <property type="match status" value="1"/>
</dbReference>
<dbReference type="Gene3D" id="2.20.28.20">
    <property type="entry name" value="Methionyl-tRNA synthetase, Zn-domain"/>
    <property type="match status" value="1"/>
</dbReference>
<gene>
    <name evidence="18" type="ORF">KIW84_073848</name>
</gene>
<dbReference type="Gramene" id="Psat07G0384800-T1">
    <property type="protein sequence ID" value="KAI5387905.1"/>
    <property type="gene ID" value="KIW84_073848"/>
</dbReference>
<comment type="catalytic activity">
    <reaction evidence="13">
        <text>tRNA(Met) + L-methionine + ATP = L-methionyl-tRNA(Met) + AMP + diphosphate</text>
        <dbReference type="Rhea" id="RHEA:13481"/>
        <dbReference type="Rhea" id="RHEA-COMP:9667"/>
        <dbReference type="Rhea" id="RHEA-COMP:9698"/>
        <dbReference type="ChEBI" id="CHEBI:30616"/>
        <dbReference type="ChEBI" id="CHEBI:33019"/>
        <dbReference type="ChEBI" id="CHEBI:57844"/>
        <dbReference type="ChEBI" id="CHEBI:78442"/>
        <dbReference type="ChEBI" id="CHEBI:78530"/>
        <dbReference type="ChEBI" id="CHEBI:456215"/>
        <dbReference type="EC" id="6.1.1.10"/>
    </reaction>
</comment>
<evidence type="ECO:0000256" key="8">
    <source>
        <dbReference type="ARBA" id="ARBA00022840"/>
    </source>
</evidence>
<evidence type="ECO:0000256" key="16">
    <source>
        <dbReference type="SAM" id="MobiDB-lite"/>
    </source>
</evidence>
<evidence type="ECO:0000259" key="17">
    <source>
        <dbReference type="PROSITE" id="PS50886"/>
    </source>
</evidence>
<evidence type="ECO:0000256" key="3">
    <source>
        <dbReference type="ARBA" id="ARBA00012838"/>
    </source>
</evidence>
<accession>A0A9D4ZZL0</accession>
<evidence type="ECO:0000256" key="14">
    <source>
        <dbReference type="PROSITE-ProRule" id="PRU00209"/>
    </source>
</evidence>
<dbReference type="PROSITE" id="PS50886">
    <property type="entry name" value="TRBD"/>
    <property type="match status" value="1"/>
</dbReference>
<dbReference type="InterPro" id="IPR033911">
    <property type="entry name" value="MetRS_core"/>
</dbReference>
<dbReference type="SUPFAM" id="SSF57770">
    <property type="entry name" value="Methionyl-tRNA synthetase (MetRS), Zn-domain"/>
    <property type="match status" value="1"/>
</dbReference>
<dbReference type="GO" id="GO:0006431">
    <property type="term" value="P:methionyl-tRNA aminoacylation"/>
    <property type="evidence" value="ECO:0007669"/>
    <property type="project" value="InterPro"/>
</dbReference>
<dbReference type="Pfam" id="PF19303">
    <property type="entry name" value="Anticodon_3"/>
    <property type="match status" value="1"/>
</dbReference>
<dbReference type="InterPro" id="IPR029038">
    <property type="entry name" value="MetRS_Zn"/>
</dbReference>
<evidence type="ECO:0000256" key="2">
    <source>
        <dbReference type="ARBA" id="ARBA00005594"/>
    </source>
</evidence>
<dbReference type="Pfam" id="PF09334">
    <property type="entry name" value="tRNA-synt_1g"/>
    <property type="match status" value="1"/>
</dbReference>
<dbReference type="Gene3D" id="1.10.730.10">
    <property type="entry name" value="Isoleucyl-tRNA Synthetase, Domain 1"/>
    <property type="match status" value="1"/>
</dbReference>
<dbReference type="SUPFAM" id="SSF47323">
    <property type="entry name" value="Anticodon-binding domain of a subclass of class I aminoacyl-tRNA synthetases"/>
    <property type="match status" value="1"/>
</dbReference>
<evidence type="ECO:0000313" key="18">
    <source>
        <dbReference type="EMBL" id="KAI5387905.1"/>
    </source>
</evidence>
<comment type="similarity">
    <text evidence="2 15">Belongs to the class-I aminoacyl-tRNA synthetase family.</text>
</comment>
<dbReference type="InterPro" id="IPR009080">
    <property type="entry name" value="tRNAsynth_Ia_anticodon-bd"/>
</dbReference>
<dbReference type="CDD" id="cd00814">
    <property type="entry name" value="MetRS_core"/>
    <property type="match status" value="1"/>
</dbReference>
<dbReference type="InterPro" id="IPR023458">
    <property type="entry name" value="Met-tRNA_ligase_1"/>
</dbReference>
<dbReference type="InterPro" id="IPR041872">
    <property type="entry name" value="Anticodon_Met"/>
</dbReference>
<dbReference type="GO" id="GO:0009791">
    <property type="term" value="P:post-embryonic development"/>
    <property type="evidence" value="ECO:0007669"/>
    <property type="project" value="UniProtKB-ARBA"/>
</dbReference>
<dbReference type="GO" id="GO:0017101">
    <property type="term" value="C:aminoacyl-tRNA synthetase multienzyme complex"/>
    <property type="evidence" value="ECO:0007669"/>
    <property type="project" value="TreeGrafter"/>
</dbReference>
<name>A0A9D4ZZL0_PEA</name>
<dbReference type="Gramene" id="Psat7g171920.1">
    <property type="protein sequence ID" value="Psat7g171920.1.cds"/>
    <property type="gene ID" value="Psat7g171920"/>
</dbReference>
<dbReference type="InterPro" id="IPR015413">
    <property type="entry name" value="Methionyl/Leucyl_tRNA_Synth"/>
</dbReference>
<dbReference type="FunFam" id="2.40.50.140:FF:000047">
    <property type="entry name" value="tyrosine--tRNA ligase, cytoplasmic isoform X2"/>
    <property type="match status" value="1"/>
</dbReference>
<feature type="domain" description="TRNA-binding" evidence="17">
    <location>
        <begin position="647"/>
        <end position="750"/>
    </location>
</feature>
<evidence type="ECO:0000256" key="6">
    <source>
        <dbReference type="ARBA" id="ARBA00022598"/>
    </source>
</evidence>
<dbReference type="SUPFAM" id="SSF50249">
    <property type="entry name" value="Nucleic acid-binding proteins"/>
    <property type="match status" value="1"/>
</dbReference>
<comment type="caution">
    <text evidence="18">The sequence shown here is derived from an EMBL/GenBank/DDBJ whole genome shotgun (WGS) entry which is preliminary data.</text>
</comment>
<dbReference type="SUPFAM" id="SSF52374">
    <property type="entry name" value="Nucleotidylyl transferase"/>
    <property type="match status" value="1"/>
</dbReference>
<dbReference type="Pfam" id="PF01588">
    <property type="entry name" value="tRNA_bind"/>
    <property type="match status" value="1"/>
</dbReference>
<keyword evidence="10 15" id="KW-0648">Protein biosynthesis</keyword>
<dbReference type="InterPro" id="IPR001412">
    <property type="entry name" value="aa-tRNA-synth_I_CS"/>
</dbReference>
<dbReference type="NCBIfam" id="NF001100">
    <property type="entry name" value="PRK00133.1"/>
    <property type="match status" value="1"/>
</dbReference>
<dbReference type="PANTHER" id="PTHR45765:SF1">
    <property type="entry name" value="METHIONINE--TRNA LIGASE, CYTOPLASMIC"/>
    <property type="match status" value="1"/>
</dbReference>
<keyword evidence="19" id="KW-1185">Reference proteome</keyword>
<dbReference type="AlphaFoldDB" id="A0A9D4ZZL0"/>
<dbReference type="PANTHER" id="PTHR45765">
    <property type="entry name" value="METHIONINE--TRNA LIGASE"/>
    <property type="match status" value="1"/>
</dbReference>
<evidence type="ECO:0000256" key="10">
    <source>
        <dbReference type="ARBA" id="ARBA00022917"/>
    </source>
</evidence>
<protein>
    <recommendedName>
        <fullName evidence="3">methionine--tRNA ligase</fullName>
        <ecNumber evidence="3">6.1.1.10</ecNumber>
    </recommendedName>
    <alternativeName>
        <fullName evidence="12">Methionyl-tRNA synthetase</fullName>
    </alternativeName>
</protein>
<dbReference type="EMBL" id="JAMSHJ010000007">
    <property type="protein sequence ID" value="KAI5387905.1"/>
    <property type="molecule type" value="Genomic_DNA"/>
</dbReference>
<sequence>MTENRKVPKLPVEGKRNILITSALPYVNNVPHLGNIIGSVLSADVFARYCRLRGYNAIYICGTDEYGTATETKALEENCSPKEICDKYHVIHKEVYDWFDISFDEFGRTSSPEQTEVCQAIFKKIHENNWLSEDTLQQLYCDTCKKFLADRLVEGTCPIPGCEYDSARGDQCEKCGNLLNPTELKIPRCKVCRNSPRICDTDHLFLELPLLKDKLEKYINEMSVVGSWSQNAIQTTNSWFKMGLKKRCITRDLKWGVPVPHEKYSDKVFYVWFDAPIGYISITASYTRDWEKWWKNPENVELFQFMGKDNVPFHTVMFPSTLLGTDQNWTLMKTISVTEYLNYEAGKFSKSKGIGVFGNDAKDTTIPVEVWRYYLLTNRPEVSDTLFMWSDLQAKLNTELLNNLGNFVNRVLSFIAKPAGQGYDSIIPTIPDDVSGDSHDPTKKLASKVAAYLEQYIEAMEKVKLKQGLKIAMSISGEGNAYLQETEFWRLYKQNQSLCSLVMKTAAGVVYLLACLLEPFMPSFSLEVFKQLNLSTEIHLSLSVDKGDVDRLRKPWDLLSAGHKIGTPKPLFRELKDEEVEIYRKKYEGSQADRVLRAEAEAAENVAAQLKKTKVSDGTGKKKSGAKSAAKSSNEAKNKAAAEPDISITRLDIRVGLIKKAEKHPDADSLYVEEIDVGEEQTRTVVSGLVKYIPLDEMQNRKVCVLCNLKPASMRGIKSQAMVLAASNDDHTKVELVEPPSSASVGERITFPGHEGSPDELLNPKKKVWETLKVDLHSNEKLEACYKNIPLTTSAGICTVSSISNASIW</sequence>
<dbReference type="EC" id="6.1.1.10" evidence="3"/>
<dbReference type="GO" id="GO:0004825">
    <property type="term" value="F:methionine-tRNA ligase activity"/>
    <property type="evidence" value="ECO:0007669"/>
    <property type="project" value="UniProtKB-EC"/>
</dbReference>
<evidence type="ECO:0000256" key="13">
    <source>
        <dbReference type="ARBA" id="ARBA00047364"/>
    </source>
</evidence>
<dbReference type="InterPro" id="IPR014729">
    <property type="entry name" value="Rossmann-like_a/b/a_fold"/>
</dbReference>
<dbReference type="InterPro" id="IPR014758">
    <property type="entry name" value="Met-tRNA_synth"/>
</dbReference>
<dbReference type="GO" id="GO:0000049">
    <property type="term" value="F:tRNA binding"/>
    <property type="evidence" value="ECO:0007669"/>
    <property type="project" value="UniProtKB-UniRule"/>
</dbReference>
<dbReference type="Gramene" id="PSAT_LOCUS31053_t1">
    <property type="protein sequence ID" value="CAL5212720.1"/>
    <property type="gene ID" value="PSAT_LOCUS31053"/>
</dbReference>
<dbReference type="OrthoDB" id="5844513at2759"/>
<evidence type="ECO:0000256" key="15">
    <source>
        <dbReference type="RuleBase" id="RU363039"/>
    </source>
</evidence>
<evidence type="ECO:0000256" key="4">
    <source>
        <dbReference type="ARBA" id="ARBA00022490"/>
    </source>
</evidence>
<dbReference type="InterPro" id="IPR012340">
    <property type="entry name" value="NA-bd_OB-fold"/>
</dbReference>
<dbReference type="NCBIfam" id="TIGR00398">
    <property type="entry name" value="metG"/>
    <property type="match status" value="1"/>
</dbReference>
<dbReference type="Proteomes" id="UP001058974">
    <property type="component" value="Chromosome 7"/>
</dbReference>
<dbReference type="Gene3D" id="3.40.50.620">
    <property type="entry name" value="HUPs"/>
    <property type="match status" value="1"/>
</dbReference>
<feature type="region of interest" description="Disordered" evidence="16">
    <location>
        <begin position="613"/>
        <end position="642"/>
    </location>
</feature>
<keyword evidence="11 15" id="KW-0030">Aminoacyl-tRNA synthetase</keyword>
<evidence type="ECO:0000256" key="5">
    <source>
        <dbReference type="ARBA" id="ARBA00022555"/>
    </source>
</evidence>
<dbReference type="FunFam" id="2.20.28.20:FF:000001">
    <property type="entry name" value="Methionine--tRNA ligase"/>
    <property type="match status" value="1"/>
</dbReference>
<keyword evidence="4" id="KW-0963">Cytoplasm</keyword>
<dbReference type="CDD" id="cd07957">
    <property type="entry name" value="Anticodon_Ia_Met"/>
    <property type="match status" value="1"/>
</dbReference>
<keyword evidence="9 14" id="KW-0694">RNA-binding</keyword>
<dbReference type="HAMAP" id="MF_00098">
    <property type="entry name" value="Met_tRNA_synth_type1"/>
    <property type="match status" value="1"/>
</dbReference>
<evidence type="ECO:0000256" key="1">
    <source>
        <dbReference type="ARBA" id="ARBA00004496"/>
    </source>
</evidence>
<evidence type="ECO:0000256" key="11">
    <source>
        <dbReference type="ARBA" id="ARBA00023146"/>
    </source>
</evidence>